<keyword evidence="3" id="KW-1185">Reference proteome</keyword>
<evidence type="ECO:0000313" key="3">
    <source>
        <dbReference type="Proteomes" id="UP000290288"/>
    </source>
</evidence>
<dbReference type="AlphaFoldDB" id="A0A4V1Q2V6"/>
<gene>
    <name evidence="2" type="ORF">EST38_g9427</name>
</gene>
<dbReference type="OrthoDB" id="2993821at2759"/>
<proteinExistence type="predicted"/>
<dbReference type="Proteomes" id="UP000290288">
    <property type="component" value="Unassembled WGS sequence"/>
</dbReference>
<dbReference type="InterPro" id="IPR058913">
    <property type="entry name" value="Integrase_dom_put"/>
</dbReference>
<dbReference type="Pfam" id="PF24764">
    <property type="entry name" value="rva_4"/>
    <property type="match status" value="1"/>
</dbReference>
<feature type="domain" description="Integrase core" evidence="1">
    <location>
        <begin position="140"/>
        <end position="346"/>
    </location>
</feature>
<organism evidence="2 3">
    <name type="scientific">Candolleomyces aberdarensis</name>
    <dbReference type="NCBI Taxonomy" id="2316362"/>
    <lineage>
        <taxon>Eukaryota</taxon>
        <taxon>Fungi</taxon>
        <taxon>Dikarya</taxon>
        <taxon>Basidiomycota</taxon>
        <taxon>Agaricomycotina</taxon>
        <taxon>Agaricomycetes</taxon>
        <taxon>Agaricomycetidae</taxon>
        <taxon>Agaricales</taxon>
        <taxon>Agaricineae</taxon>
        <taxon>Psathyrellaceae</taxon>
        <taxon>Candolleomyces</taxon>
    </lineage>
</organism>
<sequence>MAGKNGYGDKNYPPDDVLEAALHQYASERLSTEQKLVRLQTEHQTIIKPSTLYALQRKFKIPSVRKPPPEEIATAYVLEKVAEDVNQRNGTGTIGTLLASEGILIPRDLIRRILARHAPEGLERRFPGAGRIKRAQLSAPGPGWQYHADGHEKLNAQALKMGGVGLEIYGIKDRWSSFLLYLVVVPNNRLADTIGHVYLDMIEKYNHIPLTMVTDKGSEIPFLFAHQTGLREAYTPELDVTKIPPVLQLKSVHNTPIELLWHWFSDTCGLNIKEVIISGYQMGVYNPNNPIHPYVVTAISSSVVHLARFLASQLFNWVWPKALQLQLDRFTTYWNNHKVRTQRNKANMSGSTPRHAFIAPDPTRYTKCYVEIDCVVVDALREQIPTTHKESMRFVDDAFLELVEEAYNAAGKPDLSDIHRVWDIFSAILIHIPVFVQ</sequence>
<evidence type="ECO:0000259" key="1">
    <source>
        <dbReference type="Pfam" id="PF24764"/>
    </source>
</evidence>
<evidence type="ECO:0000313" key="2">
    <source>
        <dbReference type="EMBL" id="RXW16418.1"/>
    </source>
</evidence>
<name>A0A4V1Q2V6_9AGAR</name>
<comment type="caution">
    <text evidence="2">The sequence shown here is derived from an EMBL/GenBank/DDBJ whole genome shotgun (WGS) entry which is preliminary data.</text>
</comment>
<dbReference type="PANTHER" id="PTHR46177:SF1">
    <property type="entry name" value="INTEGRASE CATALYTIC DOMAIN-CONTAINING PROTEIN"/>
    <property type="match status" value="1"/>
</dbReference>
<reference evidence="2 3" key="1">
    <citation type="submission" date="2019-01" db="EMBL/GenBank/DDBJ databases">
        <title>Draft genome sequence of Psathyrella aberdarensis IHI B618.</title>
        <authorList>
            <person name="Buettner E."/>
            <person name="Kellner H."/>
        </authorList>
    </citation>
    <scope>NUCLEOTIDE SEQUENCE [LARGE SCALE GENOMIC DNA]</scope>
    <source>
        <strain evidence="2 3">IHI B618</strain>
    </source>
</reference>
<protein>
    <recommendedName>
        <fullName evidence="1">Integrase core domain-containing protein</fullName>
    </recommendedName>
</protein>
<dbReference type="STRING" id="2316362.A0A4V1Q2V6"/>
<accession>A0A4V1Q2V6</accession>
<dbReference type="PANTHER" id="PTHR46177">
    <property type="entry name" value="INTEGRASE CATALYTIC DOMAIN-CONTAINING PROTEIN"/>
    <property type="match status" value="1"/>
</dbReference>
<dbReference type="EMBL" id="SDEE01000439">
    <property type="protein sequence ID" value="RXW16418.1"/>
    <property type="molecule type" value="Genomic_DNA"/>
</dbReference>